<name>A0A2L2TTV9_9HYPO</name>
<evidence type="ECO:0000313" key="3">
    <source>
        <dbReference type="Proteomes" id="UP000245910"/>
    </source>
</evidence>
<dbReference type="Proteomes" id="UP000245910">
    <property type="component" value="Chromosome III"/>
</dbReference>
<evidence type="ECO:0000256" key="1">
    <source>
        <dbReference type="SAM" id="MobiDB-lite"/>
    </source>
</evidence>
<protein>
    <submittedName>
        <fullName evidence="2">Uncharacterized protein</fullName>
    </submittedName>
</protein>
<feature type="region of interest" description="Disordered" evidence="1">
    <location>
        <begin position="40"/>
        <end position="95"/>
    </location>
</feature>
<keyword evidence="3" id="KW-1185">Reference proteome</keyword>
<organism evidence="2 3">
    <name type="scientific">Fusarium venenatum</name>
    <dbReference type="NCBI Taxonomy" id="56646"/>
    <lineage>
        <taxon>Eukaryota</taxon>
        <taxon>Fungi</taxon>
        <taxon>Dikarya</taxon>
        <taxon>Ascomycota</taxon>
        <taxon>Pezizomycotina</taxon>
        <taxon>Sordariomycetes</taxon>
        <taxon>Hypocreomycetidae</taxon>
        <taxon>Hypocreales</taxon>
        <taxon>Nectriaceae</taxon>
        <taxon>Fusarium</taxon>
    </lineage>
</organism>
<accession>A0A2L2TTV9</accession>
<feature type="region of interest" description="Disordered" evidence="1">
    <location>
        <begin position="1"/>
        <end position="20"/>
    </location>
</feature>
<sequence>MGRGKRRRHPAVHAIKWKRRSSRDKTIAGFAKCKCKNEEPESWGFTAGGSEARRNGEDPSADEDGKQPISTSSHVLNGRTIDHPENIDGDLAMIS</sequence>
<reference evidence="3" key="1">
    <citation type="submission" date="2014-10" db="EMBL/GenBank/DDBJ databases">
        <authorList>
            <person name="King R."/>
        </authorList>
    </citation>
    <scope>NUCLEOTIDE SEQUENCE [LARGE SCALE GENOMIC DNA]</scope>
    <source>
        <strain evidence="3">A3/5</strain>
    </source>
</reference>
<dbReference type="EMBL" id="LN649231">
    <property type="protein sequence ID" value="CEI69017.1"/>
    <property type="molecule type" value="Genomic_DNA"/>
</dbReference>
<evidence type="ECO:0000313" key="2">
    <source>
        <dbReference type="EMBL" id="CEI69017.1"/>
    </source>
</evidence>
<proteinExistence type="predicted"/>
<dbReference type="AlphaFoldDB" id="A0A2L2TTV9"/>